<feature type="transmembrane region" description="Helical" evidence="1">
    <location>
        <begin position="189"/>
        <end position="208"/>
    </location>
</feature>
<comment type="caution">
    <text evidence="2">The sequence shown here is derived from an EMBL/GenBank/DDBJ whole genome shotgun (WGS) entry which is preliminary data.</text>
</comment>
<keyword evidence="1" id="KW-0472">Membrane</keyword>
<keyword evidence="1" id="KW-0812">Transmembrane</keyword>
<sequence>MDMETLLKALSTIGEKFIYGTVRGLNWFFAQMLVEAILYAIGILFVDSMILRWCLVGSSIFVFAYTMIFNWFYVFIPIKHFIKTFWLPYLIYVAIWEIGISYDWGIQDRMLIYFMPLYGAFFTYSIWKLTMSIQRLSTLSFQIKRLLGEITLEKVLVVQGLGITLTILVEYYNLHPISTLLGGNDKWDFTSTLVWIILVIFPAIYDIYYKVKKVWLPTSIAVFPFILIGILVMAIFVKDFV</sequence>
<keyword evidence="1" id="KW-1133">Transmembrane helix</keyword>
<name>A0A4S2CD01_9BACE</name>
<organism evidence="2 3">
    <name type="scientific">Bacteroides caecimuris</name>
    <dbReference type="NCBI Taxonomy" id="1796613"/>
    <lineage>
        <taxon>Bacteria</taxon>
        <taxon>Pseudomonadati</taxon>
        <taxon>Bacteroidota</taxon>
        <taxon>Bacteroidia</taxon>
        <taxon>Bacteroidales</taxon>
        <taxon>Bacteroidaceae</taxon>
        <taxon>Bacteroides</taxon>
    </lineage>
</organism>
<dbReference type="AlphaFoldDB" id="A0A4S2CD01"/>
<feature type="transmembrane region" description="Helical" evidence="1">
    <location>
        <begin position="110"/>
        <end position="130"/>
    </location>
</feature>
<accession>A0A4S2CD01</accession>
<feature type="transmembrane region" description="Helical" evidence="1">
    <location>
        <begin position="215"/>
        <end position="237"/>
    </location>
</feature>
<feature type="transmembrane region" description="Helical" evidence="1">
    <location>
        <begin position="151"/>
        <end position="169"/>
    </location>
</feature>
<evidence type="ECO:0000313" key="3">
    <source>
        <dbReference type="Proteomes" id="UP000309566"/>
    </source>
</evidence>
<feature type="transmembrane region" description="Helical" evidence="1">
    <location>
        <begin position="25"/>
        <end position="44"/>
    </location>
</feature>
<gene>
    <name evidence="2" type="ORF">E5353_17000</name>
</gene>
<feature type="transmembrane region" description="Helical" evidence="1">
    <location>
        <begin position="85"/>
        <end position="104"/>
    </location>
</feature>
<dbReference type="EMBL" id="SRYX01000099">
    <property type="protein sequence ID" value="TGY26129.1"/>
    <property type="molecule type" value="Genomic_DNA"/>
</dbReference>
<dbReference type="Proteomes" id="UP000309566">
    <property type="component" value="Unassembled WGS sequence"/>
</dbReference>
<evidence type="ECO:0000313" key="2">
    <source>
        <dbReference type="EMBL" id="TGY26129.1"/>
    </source>
</evidence>
<reference evidence="2 3" key="1">
    <citation type="submission" date="2019-04" db="EMBL/GenBank/DDBJ databases">
        <title>Microbes associate with the intestines of laboratory mice.</title>
        <authorList>
            <person name="Navarre W."/>
            <person name="Wong E."/>
            <person name="Huang K."/>
            <person name="Tropini C."/>
            <person name="Ng K."/>
            <person name="Yu B."/>
        </authorList>
    </citation>
    <scope>NUCLEOTIDE SEQUENCE [LARGE SCALE GENOMIC DNA]</scope>
    <source>
        <strain evidence="2 3">NM63_1-25</strain>
    </source>
</reference>
<proteinExistence type="predicted"/>
<dbReference type="RefSeq" id="WP_136000445.1">
    <property type="nucleotide sequence ID" value="NZ_SRYX01000099.1"/>
</dbReference>
<feature type="transmembrane region" description="Helical" evidence="1">
    <location>
        <begin position="50"/>
        <end position="73"/>
    </location>
</feature>
<protein>
    <submittedName>
        <fullName evidence="2">Uncharacterized protein</fullName>
    </submittedName>
</protein>
<evidence type="ECO:0000256" key="1">
    <source>
        <dbReference type="SAM" id="Phobius"/>
    </source>
</evidence>